<feature type="compositionally biased region" description="Pro residues" evidence="1">
    <location>
        <begin position="116"/>
        <end position="128"/>
    </location>
</feature>
<feature type="compositionally biased region" description="Pro residues" evidence="1">
    <location>
        <begin position="50"/>
        <end position="64"/>
    </location>
</feature>
<protein>
    <submittedName>
        <fullName evidence="3">Kielin/chordin-like protein</fullName>
    </submittedName>
</protein>
<feature type="region of interest" description="Disordered" evidence="1">
    <location>
        <begin position="112"/>
        <end position="131"/>
    </location>
</feature>
<feature type="region of interest" description="Disordered" evidence="1">
    <location>
        <begin position="38"/>
        <end position="67"/>
    </location>
</feature>
<feature type="region of interest" description="Disordered" evidence="1">
    <location>
        <begin position="176"/>
        <end position="197"/>
    </location>
</feature>
<reference evidence="3" key="1">
    <citation type="submission" date="2025-08" db="UniProtKB">
        <authorList>
            <consortium name="RefSeq"/>
        </authorList>
    </citation>
    <scope>IDENTIFICATION</scope>
    <source>
        <strain evidence="3">Nigerian</strain>
        <tissue evidence="3">Liver and blood</tissue>
    </source>
</reference>
<name>A0A8J1JJH0_XENTR</name>
<dbReference type="GeneID" id="101732541"/>
<feature type="compositionally biased region" description="Pro residues" evidence="1">
    <location>
        <begin position="310"/>
        <end position="324"/>
    </location>
</feature>
<keyword evidence="2" id="KW-1185">Reference proteome</keyword>
<sequence length="476" mass="52582">MKKDKQLKREQLLAGDEILRSHSRERDGKCYSYICDGSCRNPTRVEQPCEPTPPPSPPTPPTPPTTTSCACHHEGRMYIPGDEILRSHSGERDGKCYSYICDVSCKQPTRIEQPCGPTPPPPTPPTPPTTTSCACHHEGRMFIPGDEILRSHSRERDGKCYSYICDGSCRNPTRVEQPCEPTPPPSPPTPPTPPTTTSCACHHEGRMYIPGDEILRSHSGERDGKCYSYICDVSCKQPTRIEQPCGPTPPPPTPPTPPTTTSCACHHEGRMFIPGDEILRSHSRERDGKCYSYICDGSCRNPTRVEQPCEPTPPPSPPTPPTPPTTTSCACHHEGRMYIPGDEILRSHSRERDGKCYSYVCDISCKQPTRIEQPCGPTPPPPTPPTPPTTTSCACHHEGRMYIPGQEIVRSDSREKDGKCYSYVCDGTCKKTTRIEKPCIHTPPTPPPKTPPTVTVTECACHHEGRVYMPGKSHLT</sequence>
<gene>
    <name evidence="3 4" type="primary">LOC101732541</name>
</gene>
<dbReference type="Xenbase" id="XB-GENE-29086179">
    <property type="gene designation" value="LOC101732541"/>
</dbReference>
<dbReference type="PANTHER" id="PTHR45691">
    <property type="entry name" value="PROTEIN DIAPHANOUS"/>
    <property type="match status" value="1"/>
</dbReference>
<dbReference type="OrthoDB" id="10444710at2759"/>
<dbReference type="PANTHER" id="PTHR45691:SF6">
    <property type="entry name" value="PROTEIN DIAPHANOUS"/>
    <property type="match status" value="1"/>
</dbReference>
<evidence type="ECO:0000313" key="3">
    <source>
        <dbReference type="RefSeq" id="XP_031757170.1"/>
    </source>
</evidence>
<dbReference type="InterPro" id="IPR011043">
    <property type="entry name" value="Gal_Oxase/kelch_b-propeller"/>
</dbReference>
<dbReference type="OMA" id="CYSYICD"/>
<dbReference type="RefSeq" id="XP_031757170.1">
    <property type="nucleotide sequence ID" value="XM_031901310.1"/>
</dbReference>
<feature type="compositionally biased region" description="Pro residues" evidence="1">
    <location>
        <begin position="180"/>
        <end position="194"/>
    </location>
</feature>
<evidence type="ECO:0000313" key="2">
    <source>
        <dbReference type="Proteomes" id="UP000008143"/>
    </source>
</evidence>
<dbReference type="KEGG" id="xtr:101732541"/>
<proteinExistence type="predicted"/>
<feature type="region of interest" description="Disordered" evidence="1">
    <location>
        <begin position="306"/>
        <end position="326"/>
    </location>
</feature>
<evidence type="ECO:0000256" key="1">
    <source>
        <dbReference type="SAM" id="MobiDB-lite"/>
    </source>
</evidence>
<dbReference type="SUPFAM" id="SSF50965">
    <property type="entry name" value="Galactose oxidase, central domain"/>
    <property type="match status" value="1"/>
</dbReference>
<dbReference type="InterPro" id="IPR051412">
    <property type="entry name" value="Formin_Homology_Diaphanous_sf"/>
</dbReference>
<dbReference type="Proteomes" id="UP000008143">
    <property type="component" value="Chromosome 4"/>
</dbReference>
<dbReference type="GO" id="GO:0030036">
    <property type="term" value="P:actin cytoskeleton organization"/>
    <property type="evidence" value="ECO:0000318"/>
    <property type="project" value="GO_Central"/>
</dbReference>
<accession>A0A8J1JJH0</accession>
<dbReference type="AlphaFoldDB" id="A0A8J1JJH0"/>
<evidence type="ECO:0000313" key="4">
    <source>
        <dbReference type="Xenbase" id="XB-GENE-29086179"/>
    </source>
</evidence>
<dbReference type="AGR" id="Xenbase:XB-GENE-29086179"/>
<organism evidence="2 3">
    <name type="scientific">Xenopus tropicalis</name>
    <name type="common">Western clawed frog</name>
    <name type="synonym">Silurana tropicalis</name>
    <dbReference type="NCBI Taxonomy" id="8364"/>
    <lineage>
        <taxon>Eukaryota</taxon>
        <taxon>Metazoa</taxon>
        <taxon>Chordata</taxon>
        <taxon>Craniata</taxon>
        <taxon>Vertebrata</taxon>
        <taxon>Euteleostomi</taxon>
        <taxon>Amphibia</taxon>
        <taxon>Batrachia</taxon>
        <taxon>Anura</taxon>
        <taxon>Pipoidea</taxon>
        <taxon>Pipidae</taxon>
        <taxon>Xenopodinae</taxon>
        <taxon>Xenopus</taxon>
        <taxon>Silurana</taxon>
    </lineage>
</organism>